<protein>
    <recommendedName>
        <fullName evidence="5">DUF4219 domain-containing protein</fullName>
    </recommendedName>
</protein>
<evidence type="ECO:0000313" key="4">
    <source>
        <dbReference type="Proteomes" id="UP000257109"/>
    </source>
</evidence>
<keyword evidence="1" id="KW-0812">Transmembrane</keyword>
<keyword evidence="1" id="KW-1133">Transmembrane helix</keyword>
<dbReference type="AlphaFoldDB" id="A0A371F5M0"/>
<feature type="chain" id="PRO_5016588117" description="DUF4219 domain-containing protein" evidence="2">
    <location>
        <begin position="21"/>
        <end position="162"/>
    </location>
</feature>
<evidence type="ECO:0000256" key="2">
    <source>
        <dbReference type="SAM" id="SignalP"/>
    </source>
</evidence>
<sequence>MILVQCVLLMVYLYYEPEQGLRFDRTCDMWLLFVLKFDLHFMELKVGLWGASRDYFISMRDKRYHNIPKLRGDNYKVWKETCLQHLGWMDIDFAIRKDDPPIIIKTSSLEAERSNCLFMMFIKIKISTVFGVLSINMIKLGILCMLLMNNSLYLTSPLHVPL</sequence>
<keyword evidence="4" id="KW-1185">Reference proteome</keyword>
<evidence type="ECO:0008006" key="5">
    <source>
        <dbReference type="Google" id="ProtNLM"/>
    </source>
</evidence>
<proteinExistence type="predicted"/>
<gene>
    <name evidence="3" type="ORF">CR513_46777</name>
</gene>
<evidence type="ECO:0000313" key="3">
    <source>
        <dbReference type="EMBL" id="RDX73592.1"/>
    </source>
</evidence>
<keyword evidence="2" id="KW-0732">Signal</keyword>
<comment type="caution">
    <text evidence="3">The sequence shown here is derived from an EMBL/GenBank/DDBJ whole genome shotgun (WGS) entry which is preliminary data.</text>
</comment>
<dbReference type="Proteomes" id="UP000257109">
    <property type="component" value="Unassembled WGS sequence"/>
</dbReference>
<reference evidence="3" key="1">
    <citation type="submission" date="2018-05" db="EMBL/GenBank/DDBJ databases">
        <title>Draft genome of Mucuna pruriens seed.</title>
        <authorList>
            <person name="Nnadi N.E."/>
            <person name="Vos R."/>
            <person name="Hasami M.H."/>
            <person name="Devisetty U.K."/>
            <person name="Aguiy J.C."/>
        </authorList>
    </citation>
    <scope>NUCLEOTIDE SEQUENCE [LARGE SCALE GENOMIC DNA]</scope>
    <source>
        <strain evidence="3">JCA_2017</strain>
    </source>
</reference>
<keyword evidence="1" id="KW-0472">Membrane</keyword>
<accession>A0A371F5M0</accession>
<dbReference type="EMBL" id="QJKJ01010471">
    <property type="protein sequence ID" value="RDX73592.1"/>
    <property type="molecule type" value="Genomic_DNA"/>
</dbReference>
<feature type="transmembrane region" description="Helical" evidence="1">
    <location>
        <begin position="129"/>
        <end position="148"/>
    </location>
</feature>
<organism evidence="3 4">
    <name type="scientific">Mucuna pruriens</name>
    <name type="common">Velvet bean</name>
    <name type="synonym">Dolichos pruriens</name>
    <dbReference type="NCBI Taxonomy" id="157652"/>
    <lineage>
        <taxon>Eukaryota</taxon>
        <taxon>Viridiplantae</taxon>
        <taxon>Streptophyta</taxon>
        <taxon>Embryophyta</taxon>
        <taxon>Tracheophyta</taxon>
        <taxon>Spermatophyta</taxon>
        <taxon>Magnoliopsida</taxon>
        <taxon>eudicotyledons</taxon>
        <taxon>Gunneridae</taxon>
        <taxon>Pentapetalae</taxon>
        <taxon>rosids</taxon>
        <taxon>fabids</taxon>
        <taxon>Fabales</taxon>
        <taxon>Fabaceae</taxon>
        <taxon>Papilionoideae</taxon>
        <taxon>50 kb inversion clade</taxon>
        <taxon>NPAAA clade</taxon>
        <taxon>indigoferoid/millettioid clade</taxon>
        <taxon>Phaseoleae</taxon>
        <taxon>Mucuna</taxon>
    </lineage>
</organism>
<name>A0A371F5M0_MUCPR</name>
<dbReference type="OrthoDB" id="1929566at2759"/>
<feature type="non-terminal residue" evidence="3">
    <location>
        <position position="1"/>
    </location>
</feature>
<evidence type="ECO:0000256" key="1">
    <source>
        <dbReference type="SAM" id="Phobius"/>
    </source>
</evidence>
<feature type="signal peptide" evidence="2">
    <location>
        <begin position="1"/>
        <end position="20"/>
    </location>
</feature>